<dbReference type="Gramene" id="ONK81186">
    <property type="protein sequence ID" value="ONK81186"/>
    <property type="gene ID" value="A4U43_C01F26250"/>
</dbReference>
<dbReference type="PROSITE" id="PS50222">
    <property type="entry name" value="EF_HAND_2"/>
    <property type="match status" value="1"/>
</dbReference>
<gene>
    <name evidence="2" type="ORF">A4U43_C01F26250</name>
</gene>
<reference evidence="3" key="1">
    <citation type="journal article" date="2017" name="Nat. Commun.">
        <title>The asparagus genome sheds light on the origin and evolution of a young Y chromosome.</title>
        <authorList>
            <person name="Harkess A."/>
            <person name="Zhou J."/>
            <person name="Xu C."/>
            <person name="Bowers J.E."/>
            <person name="Van der Hulst R."/>
            <person name="Ayyampalayam S."/>
            <person name="Mercati F."/>
            <person name="Riccardi P."/>
            <person name="McKain M.R."/>
            <person name="Kakrana A."/>
            <person name="Tang H."/>
            <person name="Ray J."/>
            <person name="Groenendijk J."/>
            <person name="Arikit S."/>
            <person name="Mathioni S.M."/>
            <person name="Nakano M."/>
            <person name="Shan H."/>
            <person name="Telgmann-Rauber A."/>
            <person name="Kanno A."/>
            <person name="Yue Z."/>
            <person name="Chen H."/>
            <person name="Li W."/>
            <person name="Chen Y."/>
            <person name="Xu X."/>
            <person name="Zhang Y."/>
            <person name="Luo S."/>
            <person name="Chen H."/>
            <person name="Gao J."/>
            <person name="Mao Z."/>
            <person name="Pires J.C."/>
            <person name="Luo M."/>
            <person name="Kudrna D."/>
            <person name="Wing R.A."/>
            <person name="Meyers B.C."/>
            <person name="Yi K."/>
            <person name="Kong H."/>
            <person name="Lavrijsen P."/>
            <person name="Sunseri F."/>
            <person name="Falavigna A."/>
            <person name="Ye Y."/>
            <person name="Leebens-Mack J.H."/>
            <person name="Chen G."/>
        </authorList>
    </citation>
    <scope>NUCLEOTIDE SEQUENCE [LARGE SCALE GENOMIC DNA]</scope>
    <source>
        <strain evidence="3">cv. DH0086</strain>
    </source>
</reference>
<evidence type="ECO:0000313" key="3">
    <source>
        <dbReference type="Proteomes" id="UP000243459"/>
    </source>
</evidence>
<name>A0A5P1FS93_ASPOF</name>
<evidence type="ECO:0000313" key="2">
    <source>
        <dbReference type="EMBL" id="ONK81186.1"/>
    </source>
</evidence>
<proteinExistence type="predicted"/>
<keyword evidence="3" id="KW-1185">Reference proteome</keyword>
<dbReference type="AlphaFoldDB" id="A0A5P1FS93"/>
<dbReference type="InterPro" id="IPR002048">
    <property type="entry name" value="EF_hand_dom"/>
</dbReference>
<dbReference type="Gene3D" id="1.10.238.10">
    <property type="entry name" value="EF-hand"/>
    <property type="match status" value="1"/>
</dbReference>
<sequence>MTGSDRLAYHRFARVTCWWFWRRQRIRLEPEIFFDNFRRGKSTGSRSSSLLCYCYSILKAFFRILSCEGEGVQDEKQKIYAEWFSVANVDGDGRVTRSDALKFFAKSNLSQPELKQIY</sequence>
<dbReference type="EMBL" id="CM007381">
    <property type="protein sequence ID" value="ONK81186.1"/>
    <property type="molecule type" value="Genomic_DNA"/>
</dbReference>
<evidence type="ECO:0000259" key="1">
    <source>
        <dbReference type="PROSITE" id="PS50222"/>
    </source>
</evidence>
<protein>
    <recommendedName>
        <fullName evidence="1">EF-hand domain-containing protein</fullName>
    </recommendedName>
</protein>
<organism evidence="2 3">
    <name type="scientific">Asparagus officinalis</name>
    <name type="common">Garden asparagus</name>
    <dbReference type="NCBI Taxonomy" id="4686"/>
    <lineage>
        <taxon>Eukaryota</taxon>
        <taxon>Viridiplantae</taxon>
        <taxon>Streptophyta</taxon>
        <taxon>Embryophyta</taxon>
        <taxon>Tracheophyta</taxon>
        <taxon>Spermatophyta</taxon>
        <taxon>Magnoliopsida</taxon>
        <taxon>Liliopsida</taxon>
        <taxon>Asparagales</taxon>
        <taxon>Asparagaceae</taxon>
        <taxon>Asparagoideae</taxon>
        <taxon>Asparagus</taxon>
    </lineage>
</organism>
<accession>A0A5P1FS93</accession>
<feature type="domain" description="EF-hand" evidence="1">
    <location>
        <begin position="75"/>
        <end position="110"/>
    </location>
</feature>
<dbReference type="GO" id="GO:0005509">
    <property type="term" value="F:calcium ion binding"/>
    <property type="evidence" value="ECO:0007669"/>
    <property type="project" value="InterPro"/>
</dbReference>
<dbReference type="SUPFAM" id="SSF47473">
    <property type="entry name" value="EF-hand"/>
    <property type="match status" value="1"/>
</dbReference>
<dbReference type="InterPro" id="IPR011992">
    <property type="entry name" value="EF-hand-dom_pair"/>
</dbReference>
<dbReference type="Proteomes" id="UP000243459">
    <property type="component" value="Chromosome 1"/>
</dbReference>